<comment type="caution">
    <text evidence="1">The sequence shown here is derived from an EMBL/GenBank/DDBJ whole genome shotgun (WGS) entry which is preliminary data.</text>
</comment>
<accession>A0A9W9MIE1</accession>
<dbReference type="RefSeq" id="XP_058307783.1">
    <property type="nucleotide sequence ID" value="XM_058453592.1"/>
</dbReference>
<dbReference type="Proteomes" id="UP001150904">
    <property type="component" value="Unassembled WGS sequence"/>
</dbReference>
<organism evidence="1 2">
    <name type="scientific">Penicillium cinerascens</name>
    <dbReference type="NCBI Taxonomy" id="70096"/>
    <lineage>
        <taxon>Eukaryota</taxon>
        <taxon>Fungi</taxon>
        <taxon>Dikarya</taxon>
        <taxon>Ascomycota</taxon>
        <taxon>Pezizomycotina</taxon>
        <taxon>Eurotiomycetes</taxon>
        <taxon>Eurotiomycetidae</taxon>
        <taxon>Eurotiales</taxon>
        <taxon>Aspergillaceae</taxon>
        <taxon>Penicillium</taxon>
    </lineage>
</organism>
<gene>
    <name evidence="1" type="ORF">N7498_006530</name>
</gene>
<dbReference type="EMBL" id="JAPQKR010000013">
    <property type="protein sequence ID" value="KAJ5201867.1"/>
    <property type="molecule type" value="Genomic_DNA"/>
</dbReference>
<dbReference type="OrthoDB" id="435038at2759"/>
<protein>
    <submittedName>
        <fullName evidence="1">Uncharacterized protein</fullName>
    </submittedName>
</protein>
<reference evidence="1" key="2">
    <citation type="journal article" date="2023" name="IMA Fungus">
        <title>Comparative genomic study of the Penicillium genus elucidates a diverse pangenome and 15 lateral gene transfer events.</title>
        <authorList>
            <person name="Petersen C."/>
            <person name="Sorensen T."/>
            <person name="Nielsen M.R."/>
            <person name="Sondergaard T.E."/>
            <person name="Sorensen J.L."/>
            <person name="Fitzpatrick D.A."/>
            <person name="Frisvad J.C."/>
            <person name="Nielsen K.L."/>
        </authorList>
    </citation>
    <scope>NUCLEOTIDE SEQUENCE</scope>
    <source>
        <strain evidence="1">IBT 15544</strain>
    </source>
</reference>
<sequence>MVEAVAEGHVLPEKSGLGSAALHEHQLFFPGVYTSYSRRIITVNYWNRNEVTQNPHLDDYENAQIFFSGKSLFLADLARKDAKHAMSLARLRWEELIRI</sequence>
<dbReference type="GeneID" id="83180893"/>
<proteinExistence type="predicted"/>
<keyword evidence="2" id="KW-1185">Reference proteome</keyword>
<evidence type="ECO:0000313" key="1">
    <source>
        <dbReference type="EMBL" id="KAJ5201867.1"/>
    </source>
</evidence>
<evidence type="ECO:0000313" key="2">
    <source>
        <dbReference type="Proteomes" id="UP001150904"/>
    </source>
</evidence>
<dbReference type="AlphaFoldDB" id="A0A9W9MIE1"/>
<reference evidence="1" key="1">
    <citation type="submission" date="2022-12" db="EMBL/GenBank/DDBJ databases">
        <authorList>
            <person name="Petersen C."/>
        </authorList>
    </citation>
    <scope>NUCLEOTIDE SEQUENCE</scope>
    <source>
        <strain evidence="1">IBT 15544</strain>
    </source>
</reference>
<name>A0A9W9MIE1_9EURO</name>